<accession>A0A9E2KRH0</accession>
<feature type="region of interest" description="Disordered" evidence="1">
    <location>
        <begin position="89"/>
        <end position="110"/>
    </location>
</feature>
<evidence type="ECO:0000256" key="1">
    <source>
        <dbReference type="SAM" id="MobiDB-lite"/>
    </source>
</evidence>
<gene>
    <name evidence="2" type="ORF">H9806_02980</name>
</gene>
<dbReference type="Proteomes" id="UP000823844">
    <property type="component" value="Unassembled WGS sequence"/>
</dbReference>
<proteinExistence type="predicted"/>
<evidence type="ECO:0000313" key="3">
    <source>
        <dbReference type="Proteomes" id="UP000823844"/>
    </source>
</evidence>
<protein>
    <submittedName>
        <fullName evidence="2">DUF1542 domain-containing protein</fullName>
    </submittedName>
</protein>
<name>A0A9E2KRH0_9LACO</name>
<organism evidence="2 3">
    <name type="scientific">Candidatus Lactobacillus pullistercoris</name>
    <dbReference type="NCBI Taxonomy" id="2838636"/>
    <lineage>
        <taxon>Bacteria</taxon>
        <taxon>Bacillati</taxon>
        <taxon>Bacillota</taxon>
        <taxon>Bacilli</taxon>
        <taxon>Lactobacillales</taxon>
        <taxon>Lactobacillaceae</taxon>
        <taxon>Lactobacillus</taxon>
    </lineage>
</organism>
<dbReference type="AlphaFoldDB" id="A0A9E2KRH0"/>
<reference evidence="2" key="2">
    <citation type="submission" date="2021-04" db="EMBL/GenBank/DDBJ databases">
        <authorList>
            <person name="Gilroy R."/>
        </authorList>
    </citation>
    <scope>NUCLEOTIDE SEQUENCE</scope>
    <source>
        <strain evidence="2">F6-686</strain>
    </source>
</reference>
<feature type="compositionally biased region" description="Polar residues" evidence="1">
    <location>
        <begin position="90"/>
        <end position="105"/>
    </location>
</feature>
<evidence type="ECO:0000313" key="2">
    <source>
        <dbReference type="EMBL" id="MBU3828104.1"/>
    </source>
</evidence>
<comment type="caution">
    <text evidence="2">The sequence shown here is derived from an EMBL/GenBank/DDBJ whole genome shotgun (WGS) entry which is preliminary data.</text>
</comment>
<sequence>MKTNRCCWCMRSCLMTGRCRVASVRLICRRRKIVLKSKRKNRAGMLNSQVDNDATEAENNVAAAKNVAEVVATQSAGVEKIKAIEIPAGSLSSDNPAGTRDNGNSGVRGANAWYQGTSCNDKC</sequence>
<reference evidence="2" key="1">
    <citation type="journal article" date="2021" name="PeerJ">
        <title>Extensive microbial diversity within the chicken gut microbiome revealed by metagenomics and culture.</title>
        <authorList>
            <person name="Gilroy R."/>
            <person name="Ravi A."/>
            <person name="Getino M."/>
            <person name="Pursley I."/>
            <person name="Horton D.L."/>
            <person name="Alikhan N.F."/>
            <person name="Baker D."/>
            <person name="Gharbi K."/>
            <person name="Hall N."/>
            <person name="Watson M."/>
            <person name="Adriaenssens E.M."/>
            <person name="Foster-Nyarko E."/>
            <person name="Jarju S."/>
            <person name="Secka A."/>
            <person name="Antonio M."/>
            <person name="Oren A."/>
            <person name="Chaudhuri R.R."/>
            <person name="La Ragione R."/>
            <person name="Hildebrand F."/>
            <person name="Pallen M.J."/>
        </authorList>
    </citation>
    <scope>NUCLEOTIDE SEQUENCE</scope>
    <source>
        <strain evidence="2">F6-686</strain>
    </source>
</reference>
<dbReference type="EMBL" id="JAHLFT010000035">
    <property type="protein sequence ID" value="MBU3828104.1"/>
    <property type="molecule type" value="Genomic_DNA"/>
</dbReference>